<keyword evidence="2" id="KW-1185">Reference proteome</keyword>
<name>A0A521DEZ4_9BACT</name>
<dbReference type="RefSeq" id="WP_020404701.1">
    <property type="nucleotide sequence ID" value="NZ_FXTP01000008.1"/>
</dbReference>
<dbReference type="Proteomes" id="UP000317557">
    <property type="component" value="Unassembled WGS sequence"/>
</dbReference>
<proteinExistence type="predicted"/>
<organism evidence="1 2">
    <name type="scientific">Gracilimonas mengyeensis</name>
    <dbReference type="NCBI Taxonomy" id="1302730"/>
    <lineage>
        <taxon>Bacteria</taxon>
        <taxon>Pseudomonadati</taxon>
        <taxon>Balneolota</taxon>
        <taxon>Balneolia</taxon>
        <taxon>Balneolales</taxon>
        <taxon>Balneolaceae</taxon>
        <taxon>Gracilimonas</taxon>
    </lineage>
</organism>
<sequence length="56" mass="6642">MAKCELYQDVKGEWRWRRVSKSGDIEAFSSQGFEKEEDARKDGKDCNECTSYLRKF</sequence>
<evidence type="ECO:0000313" key="1">
    <source>
        <dbReference type="EMBL" id="SMO70364.1"/>
    </source>
</evidence>
<evidence type="ECO:0008006" key="3">
    <source>
        <dbReference type="Google" id="ProtNLM"/>
    </source>
</evidence>
<dbReference type="EMBL" id="FXTP01000008">
    <property type="protein sequence ID" value="SMO70364.1"/>
    <property type="molecule type" value="Genomic_DNA"/>
</dbReference>
<gene>
    <name evidence="1" type="ORF">SAMN06265219_108127</name>
</gene>
<protein>
    <recommendedName>
        <fullName evidence="3">DUF1508 domain-containing protein</fullName>
    </recommendedName>
</protein>
<dbReference type="SUPFAM" id="SSF160113">
    <property type="entry name" value="YegP-like"/>
    <property type="match status" value="1"/>
</dbReference>
<evidence type="ECO:0000313" key="2">
    <source>
        <dbReference type="Proteomes" id="UP000317557"/>
    </source>
</evidence>
<dbReference type="InterPro" id="IPR036913">
    <property type="entry name" value="YegP-like_sf"/>
</dbReference>
<accession>A0A521DEZ4</accession>
<reference evidence="1 2" key="1">
    <citation type="submission" date="2017-05" db="EMBL/GenBank/DDBJ databases">
        <authorList>
            <person name="Varghese N."/>
            <person name="Submissions S."/>
        </authorList>
    </citation>
    <scope>NUCLEOTIDE SEQUENCE [LARGE SCALE GENOMIC DNA]</scope>
    <source>
        <strain evidence="1 2">DSM 21985</strain>
    </source>
</reference>
<dbReference type="Gene3D" id="3.30.160.160">
    <property type="entry name" value="YegP-like"/>
    <property type="match status" value="1"/>
</dbReference>
<dbReference type="AlphaFoldDB" id="A0A521DEZ4"/>